<dbReference type="InterPro" id="IPR027379">
    <property type="entry name" value="CLS_N"/>
</dbReference>
<evidence type="ECO:0000313" key="10">
    <source>
        <dbReference type="Proteomes" id="UP000008363"/>
    </source>
</evidence>
<keyword evidence="10" id="KW-1185">Reference proteome</keyword>
<comment type="subcellular location">
    <subcellularLocation>
        <location evidence="1">Cell membrane</location>
        <topology evidence="1">Multi-pass membrane protein</topology>
    </subcellularLocation>
</comment>
<evidence type="ECO:0000256" key="5">
    <source>
        <dbReference type="ARBA" id="ARBA00023136"/>
    </source>
</evidence>
<dbReference type="GO" id="GO:0005886">
    <property type="term" value="C:plasma membrane"/>
    <property type="evidence" value="ECO:0007669"/>
    <property type="project" value="UniProtKB-SubCell"/>
</dbReference>
<keyword evidence="5 6" id="KW-0472">Membrane</keyword>
<keyword evidence="2" id="KW-1003">Cell membrane</keyword>
<accession>K6WFD3</accession>
<protein>
    <recommendedName>
        <fullName evidence="11">Cardiolipin synthase N-terminal domain-containing protein</fullName>
    </recommendedName>
</protein>
<evidence type="ECO:0000256" key="3">
    <source>
        <dbReference type="ARBA" id="ARBA00022692"/>
    </source>
</evidence>
<reference evidence="9 10" key="1">
    <citation type="submission" date="2012-08" db="EMBL/GenBank/DDBJ databases">
        <title>Whole genome shotgun sequence of Gordonia rhizosphera NBRC 16068.</title>
        <authorList>
            <person name="Takarada H."/>
            <person name="Isaki S."/>
            <person name="Hosoyama A."/>
            <person name="Tsuchikane K."/>
            <person name="Katsumata H."/>
            <person name="Baba S."/>
            <person name="Ohji S."/>
            <person name="Yamazaki S."/>
            <person name="Fujita N."/>
        </authorList>
    </citation>
    <scope>NUCLEOTIDE SEQUENCE [LARGE SCALE GENOMIC DNA]</scope>
    <source>
        <strain evidence="9 10">NBRC 16068</strain>
    </source>
</reference>
<evidence type="ECO:0000259" key="7">
    <source>
        <dbReference type="Pfam" id="PF09851"/>
    </source>
</evidence>
<evidence type="ECO:0000256" key="6">
    <source>
        <dbReference type="SAM" id="Phobius"/>
    </source>
</evidence>
<dbReference type="STRING" id="1108045.GORHZ_180_00300"/>
<feature type="transmembrane region" description="Helical" evidence="6">
    <location>
        <begin position="9"/>
        <end position="29"/>
    </location>
</feature>
<dbReference type="eggNOG" id="ENOG5031Q26">
    <property type="taxonomic scope" value="Bacteria"/>
</dbReference>
<evidence type="ECO:0000256" key="4">
    <source>
        <dbReference type="ARBA" id="ARBA00022989"/>
    </source>
</evidence>
<proteinExistence type="predicted"/>
<keyword evidence="4 6" id="KW-1133">Transmembrane helix</keyword>
<comment type="caution">
    <text evidence="9">The sequence shown here is derived from an EMBL/GenBank/DDBJ whole genome shotgun (WGS) entry which is preliminary data.</text>
</comment>
<name>K6WFD3_9ACTN</name>
<evidence type="ECO:0000313" key="9">
    <source>
        <dbReference type="EMBL" id="GAB92471.1"/>
    </source>
</evidence>
<feature type="domain" description="SHOCT" evidence="7">
    <location>
        <begin position="99"/>
        <end position="126"/>
    </location>
</feature>
<dbReference type="RefSeq" id="WP_006336945.1">
    <property type="nucleotide sequence ID" value="NZ_BAHC01000180.1"/>
</dbReference>
<gene>
    <name evidence="9" type="ORF">GORHZ_180_00300</name>
</gene>
<feature type="domain" description="Cardiolipin synthase N-terminal" evidence="8">
    <location>
        <begin position="20"/>
        <end position="64"/>
    </location>
</feature>
<keyword evidence="3 6" id="KW-0812">Transmembrane</keyword>
<evidence type="ECO:0000256" key="1">
    <source>
        <dbReference type="ARBA" id="ARBA00004651"/>
    </source>
</evidence>
<dbReference type="InterPro" id="IPR018649">
    <property type="entry name" value="SHOCT"/>
</dbReference>
<evidence type="ECO:0000259" key="8">
    <source>
        <dbReference type="Pfam" id="PF13396"/>
    </source>
</evidence>
<dbReference type="Proteomes" id="UP000008363">
    <property type="component" value="Unassembled WGS sequence"/>
</dbReference>
<sequence>MWNSFWDFIWYTVVIFAFVAYLIILWHIIVDLFRDKESSGWIKAIWIIFLIIVPYITAIVYLLVKGRGMAERQEQAVKEAKAATDSYIQSVASPKSPAEQIADAKALLDSGAISQQEFDTLKAKALG</sequence>
<evidence type="ECO:0000256" key="2">
    <source>
        <dbReference type="ARBA" id="ARBA00022475"/>
    </source>
</evidence>
<dbReference type="EMBL" id="BAHC01000180">
    <property type="protein sequence ID" value="GAB92471.1"/>
    <property type="molecule type" value="Genomic_DNA"/>
</dbReference>
<dbReference type="AlphaFoldDB" id="K6WFD3"/>
<dbReference type="Pfam" id="PF09851">
    <property type="entry name" value="SHOCT"/>
    <property type="match status" value="1"/>
</dbReference>
<dbReference type="Pfam" id="PF13396">
    <property type="entry name" value="PLDc_N"/>
    <property type="match status" value="1"/>
</dbReference>
<dbReference type="OrthoDB" id="7596142at2"/>
<organism evidence="9 10">
    <name type="scientific">Gordonia rhizosphera NBRC 16068</name>
    <dbReference type="NCBI Taxonomy" id="1108045"/>
    <lineage>
        <taxon>Bacteria</taxon>
        <taxon>Bacillati</taxon>
        <taxon>Actinomycetota</taxon>
        <taxon>Actinomycetes</taxon>
        <taxon>Mycobacteriales</taxon>
        <taxon>Gordoniaceae</taxon>
        <taxon>Gordonia</taxon>
    </lineage>
</organism>
<evidence type="ECO:0008006" key="11">
    <source>
        <dbReference type="Google" id="ProtNLM"/>
    </source>
</evidence>
<feature type="transmembrane region" description="Helical" evidence="6">
    <location>
        <begin position="41"/>
        <end position="64"/>
    </location>
</feature>